<reference evidence="2 3" key="1">
    <citation type="journal article" date="2016" name="Nat. Commun.">
        <title>Ectomycorrhizal ecology is imprinted in the genome of the dominant symbiotic fungus Cenococcum geophilum.</title>
        <authorList>
            <consortium name="DOE Joint Genome Institute"/>
            <person name="Peter M."/>
            <person name="Kohler A."/>
            <person name="Ohm R.A."/>
            <person name="Kuo A."/>
            <person name="Krutzmann J."/>
            <person name="Morin E."/>
            <person name="Arend M."/>
            <person name="Barry K.W."/>
            <person name="Binder M."/>
            <person name="Choi C."/>
            <person name="Clum A."/>
            <person name="Copeland A."/>
            <person name="Grisel N."/>
            <person name="Haridas S."/>
            <person name="Kipfer T."/>
            <person name="LaButti K."/>
            <person name="Lindquist E."/>
            <person name="Lipzen A."/>
            <person name="Maire R."/>
            <person name="Meier B."/>
            <person name="Mihaltcheva S."/>
            <person name="Molinier V."/>
            <person name="Murat C."/>
            <person name="Poggeler S."/>
            <person name="Quandt C.A."/>
            <person name="Sperisen C."/>
            <person name="Tritt A."/>
            <person name="Tisserant E."/>
            <person name="Crous P.W."/>
            <person name="Henrissat B."/>
            <person name="Nehls U."/>
            <person name="Egli S."/>
            <person name="Spatafora J.W."/>
            <person name="Grigoriev I.V."/>
            <person name="Martin F.M."/>
        </authorList>
    </citation>
    <scope>NUCLEOTIDE SEQUENCE [LARGE SCALE GENOMIC DNA]</scope>
    <source>
        <strain evidence="2 3">CBS 207.34</strain>
    </source>
</reference>
<dbReference type="InterPro" id="IPR003959">
    <property type="entry name" value="ATPase_AAA_core"/>
</dbReference>
<dbReference type="PANTHER" id="PTHR46411:SF2">
    <property type="entry name" value="AAA+ ATPASE DOMAIN-CONTAINING PROTEIN"/>
    <property type="match status" value="1"/>
</dbReference>
<dbReference type="OrthoDB" id="10042665at2759"/>
<feature type="non-terminal residue" evidence="2">
    <location>
        <position position="1"/>
    </location>
</feature>
<protein>
    <submittedName>
        <fullName evidence="2">P-loop containing nucleoside triphosphate hydrolase protein</fullName>
    </submittedName>
</protein>
<evidence type="ECO:0000313" key="2">
    <source>
        <dbReference type="EMBL" id="OCL10745.1"/>
    </source>
</evidence>
<keyword evidence="3" id="KW-1185">Reference proteome</keyword>
<dbReference type="AlphaFoldDB" id="A0A8E2JV21"/>
<dbReference type="PANTHER" id="PTHR46411">
    <property type="entry name" value="FAMILY ATPASE, PUTATIVE-RELATED"/>
    <property type="match status" value="1"/>
</dbReference>
<sequence>DPRTKQPAADLVRGKGVGIVVLLQGPPGVGKTYTAEAIAEYTRRALYPITPADLGSDLSRIDKNLNTILNRGRKWGCILLLDEADVYFMPRGADDLQRNCIVSSFLRQIEYYTGIVFLTTNRTVGLDEAIVSRVTIPLVYQPLNRIATGRLWETYCNNVKRFIPPLRSKKPLYINVSSKARDWWGGQYNEAIRQRRPWWSGRQIQMAFRRAIELA</sequence>
<dbReference type="Proteomes" id="UP000250140">
    <property type="component" value="Unassembled WGS sequence"/>
</dbReference>
<evidence type="ECO:0000313" key="3">
    <source>
        <dbReference type="Proteomes" id="UP000250140"/>
    </source>
</evidence>
<dbReference type="InterPro" id="IPR027417">
    <property type="entry name" value="P-loop_NTPase"/>
</dbReference>
<feature type="non-terminal residue" evidence="2">
    <location>
        <position position="215"/>
    </location>
</feature>
<dbReference type="Gene3D" id="3.40.50.300">
    <property type="entry name" value="P-loop containing nucleotide triphosphate hydrolases"/>
    <property type="match status" value="1"/>
</dbReference>
<dbReference type="InterPro" id="IPR003593">
    <property type="entry name" value="AAA+_ATPase"/>
</dbReference>
<name>A0A8E2JV21_9PEZI</name>
<feature type="domain" description="AAA+ ATPase" evidence="1">
    <location>
        <begin position="17"/>
        <end position="144"/>
    </location>
</feature>
<gene>
    <name evidence="2" type="ORF">AOQ84DRAFT_263996</name>
</gene>
<dbReference type="SMART" id="SM00382">
    <property type="entry name" value="AAA"/>
    <property type="match status" value="1"/>
</dbReference>
<dbReference type="Pfam" id="PF00004">
    <property type="entry name" value="AAA"/>
    <property type="match status" value="1"/>
</dbReference>
<organism evidence="2 3">
    <name type="scientific">Glonium stellatum</name>
    <dbReference type="NCBI Taxonomy" id="574774"/>
    <lineage>
        <taxon>Eukaryota</taxon>
        <taxon>Fungi</taxon>
        <taxon>Dikarya</taxon>
        <taxon>Ascomycota</taxon>
        <taxon>Pezizomycotina</taxon>
        <taxon>Dothideomycetes</taxon>
        <taxon>Pleosporomycetidae</taxon>
        <taxon>Gloniales</taxon>
        <taxon>Gloniaceae</taxon>
        <taxon>Glonium</taxon>
    </lineage>
</organism>
<proteinExistence type="predicted"/>
<evidence type="ECO:0000259" key="1">
    <source>
        <dbReference type="SMART" id="SM00382"/>
    </source>
</evidence>
<dbReference type="SUPFAM" id="SSF52540">
    <property type="entry name" value="P-loop containing nucleoside triphosphate hydrolases"/>
    <property type="match status" value="1"/>
</dbReference>
<dbReference type="EMBL" id="KV749175">
    <property type="protein sequence ID" value="OCL10745.1"/>
    <property type="molecule type" value="Genomic_DNA"/>
</dbReference>
<accession>A0A8E2JV21</accession>
<dbReference type="GO" id="GO:0005524">
    <property type="term" value="F:ATP binding"/>
    <property type="evidence" value="ECO:0007669"/>
    <property type="project" value="InterPro"/>
</dbReference>
<keyword evidence="2" id="KW-0378">Hydrolase</keyword>
<dbReference type="GO" id="GO:0016887">
    <property type="term" value="F:ATP hydrolysis activity"/>
    <property type="evidence" value="ECO:0007669"/>
    <property type="project" value="InterPro"/>
</dbReference>